<dbReference type="Proteomes" id="UP001500220">
    <property type="component" value="Unassembled WGS sequence"/>
</dbReference>
<proteinExistence type="predicted"/>
<evidence type="ECO:0000313" key="1">
    <source>
        <dbReference type="EMBL" id="GAA0534558.1"/>
    </source>
</evidence>
<organism evidence="1 2">
    <name type="scientific">Saccharopolyspora thermophila</name>
    <dbReference type="NCBI Taxonomy" id="89367"/>
    <lineage>
        <taxon>Bacteria</taxon>
        <taxon>Bacillati</taxon>
        <taxon>Actinomycetota</taxon>
        <taxon>Actinomycetes</taxon>
        <taxon>Pseudonocardiales</taxon>
        <taxon>Pseudonocardiaceae</taxon>
        <taxon>Saccharopolyspora</taxon>
    </lineage>
</organism>
<sequence length="56" mass="6273">MQRMWTQFPADPLGTAYTMGKTMLGWRRGSHGCIGLISPEGWGGKTHDRMTRVGHL</sequence>
<protein>
    <submittedName>
        <fullName evidence="1">Uncharacterized protein</fullName>
    </submittedName>
</protein>
<keyword evidence="2" id="KW-1185">Reference proteome</keyword>
<dbReference type="EMBL" id="BAAAHC010000017">
    <property type="protein sequence ID" value="GAA0534558.1"/>
    <property type="molecule type" value="Genomic_DNA"/>
</dbReference>
<comment type="caution">
    <text evidence="1">The sequence shown here is derived from an EMBL/GenBank/DDBJ whole genome shotgun (WGS) entry which is preliminary data.</text>
</comment>
<accession>A0ABN1D563</accession>
<gene>
    <name evidence="1" type="ORF">GCM10009545_41460</name>
</gene>
<name>A0ABN1D563_9PSEU</name>
<reference evidence="1 2" key="1">
    <citation type="journal article" date="2019" name="Int. J. Syst. Evol. Microbiol.">
        <title>The Global Catalogue of Microorganisms (GCM) 10K type strain sequencing project: providing services to taxonomists for standard genome sequencing and annotation.</title>
        <authorList>
            <consortium name="The Broad Institute Genomics Platform"/>
            <consortium name="The Broad Institute Genome Sequencing Center for Infectious Disease"/>
            <person name="Wu L."/>
            <person name="Ma J."/>
        </authorList>
    </citation>
    <scope>NUCLEOTIDE SEQUENCE [LARGE SCALE GENOMIC DNA]</scope>
    <source>
        <strain evidence="1 2">JCM 10664</strain>
    </source>
</reference>
<evidence type="ECO:0000313" key="2">
    <source>
        <dbReference type="Proteomes" id="UP001500220"/>
    </source>
</evidence>